<dbReference type="GO" id="GO:0005739">
    <property type="term" value="C:mitochondrion"/>
    <property type="evidence" value="ECO:0007669"/>
    <property type="project" value="TreeGrafter"/>
</dbReference>
<name>A0A6J2YV86_SITOR</name>
<accession>A0A6J2YV86</accession>
<evidence type="ECO:0000313" key="6">
    <source>
        <dbReference type="RefSeq" id="XP_030768028.1"/>
    </source>
</evidence>
<dbReference type="EC" id="1.1.1.37" evidence="1"/>
<keyword evidence="3" id="KW-0560">Oxidoreductase</keyword>
<dbReference type="PANTHER" id="PTHR11540">
    <property type="entry name" value="MALATE AND LACTATE DEHYDROGENASE"/>
    <property type="match status" value="1"/>
</dbReference>
<evidence type="ECO:0000256" key="2">
    <source>
        <dbReference type="ARBA" id="ARBA00022532"/>
    </source>
</evidence>
<protein>
    <recommendedName>
        <fullName evidence="1">malate dehydrogenase</fullName>
        <ecNumber evidence="1">1.1.1.37</ecNumber>
    </recommendedName>
</protein>
<keyword evidence="5" id="KW-1185">Reference proteome</keyword>
<dbReference type="InterPro" id="IPR036291">
    <property type="entry name" value="NAD(P)-bd_dom_sf"/>
</dbReference>
<dbReference type="AlphaFoldDB" id="A0A6J2YV86"/>
<evidence type="ECO:0000256" key="1">
    <source>
        <dbReference type="ARBA" id="ARBA00012995"/>
    </source>
</evidence>
<dbReference type="Gene3D" id="3.40.50.720">
    <property type="entry name" value="NAD(P)-binding Rossmann-like Domain"/>
    <property type="match status" value="1"/>
</dbReference>
<dbReference type="GeneID" id="115891644"/>
<dbReference type="Gene3D" id="3.90.110.10">
    <property type="entry name" value="Lactate dehydrogenase/glycoside hydrolase, family 4, C-terminal"/>
    <property type="match status" value="1"/>
</dbReference>
<dbReference type="PANTHER" id="PTHR11540:SF16">
    <property type="entry name" value="MALATE DEHYDROGENASE, MITOCHONDRIAL"/>
    <property type="match status" value="1"/>
</dbReference>
<sequence length="376" mass="41485">MIPRQVLKSFYNNNLVSSLCTQPEYQKSVQVSILGAGSRLGTYTSFLLKQNPLISALHLQGCLGVENIGKDLSHMDTSCAVHSYCGMDSGVEKAVKSADVVLILPTENLSADTPIGERIMKEGSRLHKVAVRCTLFAPRAILVVCVPPVSVTTPLVTEVFKKSNFYHPGRIIGSTAFAQVKANSLLGRYQDLDPQAVYTPLIGGPDVDLAVPLFGQAKPVEVIGKNTQMSLTAQFRGVNPTEFPKVSGKRDFFEKADMAESYGINMLVSTIALGLCGDQNAYANVFLRTNLVDVCKYLVTTVRFSRGGVVHNCGLPQLNKHELDLLEKATLELKEREDMAKEYLEFVENKDNSSELPSFVEKERKRQELLNQRIVR</sequence>
<evidence type="ECO:0000313" key="5">
    <source>
        <dbReference type="Proteomes" id="UP000504635"/>
    </source>
</evidence>
<keyword evidence="4" id="KW-0520">NAD</keyword>
<keyword evidence="2" id="KW-0816">Tricarboxylic acid cycle</keyword>
<proteinExistence type="predicted"/>
<dbReference type="GO" id="GO:0006099">
    <property type="term" value="P:tricarboxylic acid cycle"/>
    <property type="evidence" value="ECO:0007669"/>
    <property type="project" value="UniProtKB-KW"/>
</dbReference>
<dbReference type="Proteomes" id="UP000504635">
    <property type="component" value="Unplaced"/>
</dbReference>
<dbReference type="RefSeq" id="XP_030768028.1">
    <property type="nucleotide sequence ID" value="XM_030912168.1"/>
</dbReference>
<dbReference type="InterPro" id="IPR015955">
    <property type="entry name" value="Lactate_DH/Glyco_Ohase_4_C"/>
</dbReference>
<dbReference type="GO" id="GO:0030060">
    <property type="term" value="F:L-malate dehydrogenase (NAD+) activity"/>
    <property type="evidence" value="ECO:0007669"/>
    <property type="project" value="UniProtKB-EC"/>
</dbReference>
<dbReference type="OrthoDB" id="4069699at2759"/>
<dbReference type="SUPFAM" id="SSF56327">
    <property type="entry name" value="LDH C-terminal domain-like"/>
    <property type="match status" value="1"/>
</dbReference>
<dbReference type="KEGG" id="soy:115891644"/>
<evidence type="ECO:0000256" key="4">
    <source>
        <dbReference type="ARBA" id="ARBA00023027"/>
    </source>
</evidence>
<dbReference type="InParanoid" id="A0A6J2YV86"/>
<reference evidence="6" key="1">
    <citation type="submission" date="2025-08" db="UniProtKB">
        <authorList>
            <consortium name="RefSeq"/>
        </authorList>
    </citation>
    <scope>IDENTIFICATION</scope>
    <source>
        <tissue evidence="6">Gonads</tissue>
    </source>
</reference>
<evidence type="ECO:0000256" key="3">
    <source>
        <dbReference type="ARBA" id="ARBA00023002"/>
    </source>
</evidence>
<gene>
    <name evidence="6" type="primary">LOC115891644</name>
</gene>
<dbReference type="SUPFAM" id="SSF51735">
    <property type="entry name" value="NAD(P)-binding Rossmann-fold domains"/>
    <property type="match status" value="1"/>
</dbReference>
<organism evidence="5 6">
    <name type="scientific">Sitophilus oryzae</name>
    <name type="common">Rice weevil</name>
    <name type="synonym">Curculio oryzae</name>
    <dbReference type="NCBI Taxonomy" id="7048"/>
    <lineage>
        <taxon>Eukaryota</taxon>
        <taxon>Metazoa</taxon>
        <taxon>Ecdysozoa</taxon>
        <taxon>Arthropoda</taxon>
        <taxon>Hexapoda</taxon>
        <taxon>Insecta</taxon>
        <taxon>Pterygota</taxon>
        <taxon>Neoptera</taxon>
        <taxon>Endopterygota</taxon>
        <taxon>Coleoptera</taxon>
        <taxon>Polyphaga</taxon>
        <taxon>Cucujiformia</taxon>
        <taxon>Curculionidae</taxon>
        <taxon>Dryophthorinae</taxon>
        <taxon>Sitophilus</taxon>
    </lineage>
</organism>